<comment type="caution">
    <text evidence="1">The sequence shown here is derived from an EMBL/GenBank/DDBJ whole genome shotgun (WGS) entry which is preliminary data.</text>
</comment>
<gene>
    <name evidence="1" type="ORF">QFC19_000861</name>
</gene>
<dbReference type="EMBL" id="JASBWR010000006">
    <property type="protein sequence ID" value="KAJ9111939.1"/>
    <property type="molecule type" value="Genomic_DNA"/>
</dbReference>
<reference evidence="1" key="1">
    <citation type="submission" date="2023-04" db="EMBL/GenBank/DDBJ databases">
        <title>Draft Genome sequencing of Naganishia species isolated from polar environments using Oxford Nanopore Technology.</title>
        <authorList>
            <person name="Leo P."/>
            <person name="Venkateswaran K."/>
        </authorList>
    </citation>
    <scope>NUCLEOTIDE SEQUENCE</scope>
    <source>
        <strain evidence="1">MNA-CCFEE 5261</strain>
    </source>
</reference>
<organism evidence="1 2">
    <name type="scientific">Naganishia cerealis</name>
    <dbReference type="NCBI Taxonomy" id="610337"/>
    <lineage>
        <taxon>Eukaryota</taxon>
        <taxon>Fungi</taxon>
        <taxon>Dikarya</taxon>
        <taxon>Basidiomycota</taxon>
        <taxon>Agaricomycotina</taxon>
        <taxon>Tremellomycetes</taxon>
        <taxon>Filobasidiales</taxon>
        <taxon>Filobasidiaceae</taxon>
        <taxon>Naganishia</taxon>
    </lineage>
</organism>
<dbReference type="Proteomes" id="UP001241377">
    <property type="component" value="Unassembled WGS sequence"/>
</dbReference>
<name>A0ACC2WJM7_9TREE</name>
<sequence length="256" mass="29614">MDFYIAPEDELLLHNYHTLPSECKKYWKKRYDLFSRFDEGVYMTSELWYSVTPEALAIFIARLVKELLPNARKILDVCCGGGGNAIQFAHYFPSVGAVDILPNNLQCTVHNAGIYGVLDRIWTQLGDWNELQNKTDWIPYGIRMKNKKLKNEMFDFVFCSPPWGGPLYKKSGQFDLEQMKPFNLETLCGQMRQFSSSFGFLLPRQLNLDQIRDVTEKLKLGFCRTIYLSNDGREIGLLALFGNAMMKEVDIDLLIY</sequence>
<evidence type="ECO:0000313" key="2">
    <source>
        <dbReference type="Proteomes" id="UP001241377"/>
    </source>
</evidence>
<accession>A0ACC2WJM7</accession>
<protein>
    <submittedName>
        <fullName evidence="1">Uncharacterized protein</fullName>
    </submittedName>
</protein>
<keyword evidence="2" id="KW-1185">Reference proteome</keyword>
<proteinExistence type="predicted"/>
<evidence type="ECO:0000313" key="1">
    <source>
        <dbReference type="EMBL" id="KAJ9111939.1"/>
    </source>
</evidence>